<organism evidence="2 3">
    <name type="scientific">Pan troglodytes</name>
    <name type="common">Chimpanzee</name>
    <dbReference type="NCBI Taxonomy" id="9598"/>
    <lineage>
        <taxon>Eukaryota</taxon>
        <taxon>Metazoa</taxon>
        <taxon>Chordata</taxon>
        <taxon>Craniata</taxon>
        <taxon>Vertebrata</taxon>
        <taxon>Euteleostomi</taxon>
        <taxon>Mammalia</taxon>
        <taxon>Eutheria</taxon>
        <taxon>Euarchontoglires</taxon>
        <taxon>Primates</taxon>
        <taxon>Haplorrhini</taxon>
        <taxon>Catarrhini</taxon>
        <taxon>Hominidae</taxon>
        <taxon>Pan</taxon>
    </lineage>
</organism>
<dbReference type="Pfam" id="PF17862">
    <property type="entry name" value="AAA_lid_3"/>
    <property type="match status" value="1"/>
</dbReference>
<sequence length="47" mass="5070">GADLSALVREASICALRQEMARQKSGNEKVETGFHHVSQDGLDLLTS</sequence>
<comment type="caution">
    <text evidence="2">The sequence shown here is derived from an EMBL/GenBank/DDBJ whole genome shotgun (WGS) entry which is preliminary data.</text>
</comment>
<dbReference type="AlphaFoldDB" id="A0A2J8K9A8"/>
<name>A0A2J8K9A8_PANTR</name>
<dbReference type="InterPro" id="IPR041569">
    <property type="entry name" value="AAA_lid_3"/>
</dbReference>
<feature type="domain" description="AAA ATPase AAA+ lid" evidence="1">
    <location>
        <begin position="1"/>
        <end position="22"/>
    </location>
</feature>
<dbReference type="Proteomes" id="UP000236370">
    <property type="component" value="Unassembled WGS sequence"/>
</dbReference>
<evidence type="ECO:0000313" key="3">
    <source>
        <dbReference type="Proteomes" id="UP000236370"/>
    </source>
</evidence>
<feature type="non-terminal residue" evidence="2">
    <location>
        <position position="1"/>
    </location>
</feature>
<dbReference type="EMBL" id="NBAG03000383">
    <property type="protein sequence ID" value="PNI31588.1"/>
    <property type="molecule type" value="Genomic_DNA"/>
</dbReference>
<proteinExistence type="predicted"/>
<evidence type="ECO:0000313" key="2">
    <source>
        <dbReference type="EMBL" id="PNI31588.1"/>
    </source>
</evidence>
<dbReference type="Gene3D" id="1.10.8.60">
    <property type="match status" value="1"/>
</dbReference>
<dbReference type="PRINTS" id="PR02045">
    <property type="entry name" value="F138DOMAIN"/>
</dbReference>
<reference evidence="2 3" key="1">
    <citation type="submission" date="2017-12" db="EMBL/GenBank/DDBJ databases">
        <title>High-resolution comparative analysis of great ape genomes.</title>
        <authorList>
            <person name="Pollen A."/>
            <person name="Hastie A."/>
            <person name="Hormozdiari F."/>
            <person name="Dougherty M."/>
            <person name="Liu R."/>
            <person name="Chaisson M."/>
            <person name="Hoppe E."/>
            <person name="Hill C."/>
            <person name="Pang A."/>
            <person name="Hillier L."/>
            <person name="Baker C."/>
            <person name="Armstrong J."/>
            <person name="Shendure J."/>
            <person name="Paten B."/>
            <person name="Wilson R."/>
            <person name="Chao H."/>
            <person name="Schneider V."/>
            <person name="Ventura M."/>
            <person name="Kronenberg Z."/>
            <person name="Murali S."/>
            <person name="Gordon D."/>
            <person name="Cantsilieris S."/>
            <person name="Munson K."/>
            <person name="Nelson B."/>
            <person name="Raja A."/>
            <person name="Underwood J."/>
            <person name="Diekhans M."/>
            <person name="Fiddes I."/>
            <person name="Haussler D."/>
            <person name="Eichler E."/>
        </authorList>
    </citation>
    <scope>NUCLEOTIDE SEQUENCE [LARGE SCALE GENOMIC DNA]</scope>
    <source>
        <strain evidence="2">Yerkes chimp pedigree #C0471</strain>
    </source>
</reference>
<accession>A0A2J8K9A8</accession>
<evidence type="ECO:0000259" key="1">
    <source>
        <dbReference type="Pfam" id="PF17862"/>
    </source>
</evidence>
<gene>
    <name evidence="2" type="ORF">CK820_G0040458</name>
</gene>
<protein>
    <submittedName>
        <fullName evidence="2">NVL isoform 1</fullName>
    </submittedName>
</protein>